<dbReference type="OrthoDB" id="9810135at2"/>
<dbReference type="Gene3D" id="3.40.50.300">
    <property type="entry name" value="P-loop containing nucleotide triphosphate hydrolases"/>
    <property type="match status" value="4"/>
</dbReference>
<protein>
    <recommendedName>
        <fullName evidence="12">DNA 3'-5' helicase</fullName>
        <ecNumber evidence="12">5.6.2.4</ecNumber>
    </recommendedName>
</protein>
<dbReference type="SUPFAM" id="SSF52540">
    <property type="entry name" value="P-loop containing nucleoside triphosphate hydrolases"/>
    <property type="match status" value="1"/>
</dbReference>
<evidence type="ECO:0000256" key="12">
    <source>
        <dbReference type="ARBA" id="ARBA00034808"/>
    </source>
</evidence>
<dbReference type="Pfam" id="PF00580">
    <property type="entry name" value="UvrD-helicase"/>
    <property type="match status" value="1"/>
</dbReference>
<evidence type="ECO:0000256" key="10">
    <source>
        <dbReference type="ARBA" id="ARBA00023235"/>
    </source>
</evidence>
<feature type="domain" description="UvrD-like helicase C-terminal" evidence="16">
    <location>
        <begin position="517"/>
        <end position="810"/>
    </location>
</feature>
<dbReference type="Proteomes" id="UP000234384">
    <property type="component" value="Unassembled WGS sequence"/>
</dbReference>
<name>A0A2I1K0B5_9LACT</name>
<dbReference type="GO" id="GO:0033202">
    <property type="term" value="C:DNA helicase complex"/>
    <property type="evidence" value="ECO:0007669"/>
    <property type="project" value="TreeGrafter"/>
</dbReference>
<evidence type="ECO:0000259" key="15">
    <source>
        <dbReference type="PROSITE" id="PS51198"/>
    </source>
</evidence>
<keyword evidence="9" id="KW-0234">DNA repair</keyword>
<comment type="caution">
    <text evidence="17">The sequence shown here is derived from an EMBL/GenBank/DDBJ whole genome shotgun (WGS) entry which is preliminary data.</text>
</comment>
<keyword evidence="10" id="KW-0413">Isomerase</keyword>
<dbReference type="GO" id="GO:0005524">
    <property type="term" value="F:ATP binding"/>
    <property type="evidence" value="ECO:0007669"/>
    <property type="project" value="UniProtKB-UniRule"/>
</dbReference>
<evidence type="ECO:0000313" key="18">
    <source>
        <dbReference type="Proteomes" id="UP000234384"/>
    </source>
</evidence>
<accession>A0A2I1K0B5</accession>
<dbReference type="CDD" id="cd17932">
    <property type="entry name" value="DEXQc_UvrD"/>
    <property type="match status" value="1"/>
</dbReference>
<evidence type="ECO:0000256" key="11">
    <source>
        <dbReference type="ARBA" id="ARBA00034617"/>
    </source>
</evidence>
<keyword evidence="6 17" id="KW-0269">Exonuclease</keyword>
<evidence type="ECO:0000256" key="8">
    <source>
        <dbReference type="ARBA" id="ARBA00023125"/>
    </source>
</evidence>
<dbReference type="InterPro" id="IPR027417">
    <property type="entry name" value="P-loop_NTPase"/>
</dbReference>
<keyword evidence="4 14" id="KW-0378">Hydrolase</keyword>
<feature type="binding site" evidence="14">
    <location>
        <begin position="24"/>
        <end position="31"/>
    </location>
    <ligand>
        <name>ATP</name>
        <dbReference type="ChEBI" id="CHEBI:30616"/>
    </ligand>
</feature>
<sequence>MSRQFNQQQLAAIEAKGSNILVSASAGSGKTTVLIERIIRHVLSDYASLDQLLVVTFTEMAANEMKERLEMALKQQINHSKDPELKRNLMRQLSILPEAHIRTLHSFCLTVIQQFFYLDDIDPEFTLLTDATQIELLKEEAWAALLELIIDDSPSIKVSSDEYLTLLRSFSKGRNDDRLYQMINQLCEFARSNPDPLGWMENISHPDHFLLDFSTPFYQSSLIEYSMQLIKEAKHQWQLALQLTESLSEATLEKYATFIQEDAHIAESLIQHFENNQYEEAINLIHQHSWKRWASYRRDDEDKEIIQLAKKYRDQAVQRIKELTNVFPYSYSQMQTHLEGSQVIVNSLSHLAIGFYHQFQRLKRQNKLIDYNDLEHITLQLLAPMDPKTRERQPSIAAHFYQNQFKEVMVDEYQDINELQGLILHYLSHETKSTGNLFMVGDVKQSIYGFRMADPSLFLSKYERYQTSTDQQLIILDTNYRSRDNVLGYTNDVFERIMDKNLGEMIYAEAESLKTGFPYFIEQQADSDYNAEFLLFNKDTMMESNEDLEGEFDTSREAEAHLIAQKIRYLIDSNQQIYDKSNGGFYRKIEYNDIVILSSTKNSFLTLQRIFDHYEIPLLSQKIESYFQRQEIQLMLALLKIIDNPHQDIPLVAILRSYFVGLSDEQLSLIRIYSQTTSYFQAVLAYANAEDTTTIDQTLQGKIQEFLSQLRHWQRLADEISLAELIWQIYMETDFLSYNAGLSNGLQRTSNLHGLYQRASDFESHYFRGIFGFIRYIEKVIDRDKDLQEPVLLDHGQNYVRMMTVHASKGLEFPIVFLMNTGQKMNLKELRETMVLSKEHGIGIDYIDTEYHLKYPTIHKEAIKKIRERQLKSEEMRKLYVALTRAEQKIYIVGTIASQNKWEEMQQLLLDLDDQSKTIPLMHRLKASSWLDWLQQALYYRSSNSSHAIHIYTMDQLLSKMVEENNDQKDNLMQYYQKNFASTAHETPDDTLMESMLFQYSFPLSTKTASYQSVSELKRLFEEPLIDKANYLTENPTTLNLSDIESELAGIRYTQGTFNEPKLIQSNKSQSLTPTEKGTLIHHLMQSLSYQSFSDIEITHYSTELVRQVQILSQTIDSKFSLIDLEMLNKIISYLTSELGQFTIQHYDKVKVEQAFSMIIPASKLYLSSKGQEDYLKYHPEDQILIHGVIDAYLIVDQRVILLDYKTNRYQAYSNQSKREQIEHLSNTYRFQLSLYAHALSLVHSIDVTEVYLVLIDFEEVVLLTDLYQF</sequence>
<organism evidence="17 18">
    <name type="scientific">Falseniella ignava</name>
    <dbReference type="NCBI Taxonomy" id="137730"/>
    <lineage>
        <taxon>Bacteria</taxon>
        <taxon>Bacillati</taxon>
        <taxon>Bacillota</taxon>
        <taxon>Bacilli</taxon>
        <taxon>Lactobacillales</taxon>
        <taxon>Aerococcaceae</taxon>
        <taxon>Falseniella</taxon>
    </lineage>
</organism>
<evidence type="ECO:0000256" key="9">
    <source>
        <dbReference type="ARBA" id="ARBA00023204"/>
    </source>
</evidence>
<dbReference type="GO" id="GO:0006302">
    <property type="term" value="P:double-strand break repair"/>
    <property type="evidence" value="ECO:0007669"/>
    <property type="project" value="InterPro"/>
</dbReference>
<keyword evidence="3" id="KW-0227">DNA damage</keyword>
<dbReference type="Gene3D" id="1.10.486.10">
    <property type="entry name" value="PCRA, domain 4"/>
    <property type="match status" value="1"/>
</dbReference>
<dbReference type="InterPro" id="IPR038726">
    <property type="entry name" value="PDDEXK_AddAB-type"/>
</dbReference>
<dbReference type="AlphaFoldDB" id="A0A2I1K0B5"/>
<dbReference type="EC" id="5.6.2.4" evidence="12"/>
<dbReference type="PANTHER" id="PTHR11070">
    <property type="entry name" value="UVRD / RECB / PCRA DNA HELICASE FAMILY MEMBER"/>
    <property type="match status" value="1"/>
</dbReference>
<dbReference type="GO" id="GO:0016887">
    <property type="term" value="F:ATP hydrolysis activity"/>
    <property type="evidence" value="ECO:0007669"/>
    <property type="project" value="RHEA"/>
</dbReference>
<dbReference type="InterPro" id="IPR011604">
    <property type="entry name" value="PDDEXK-like_dom_sf"/>
</dbReference>
<dbReference type="GO" id="GO:0000725">
    <property type="term" value="P:recombinational repair"/>
    <property type="evidence" value="ECO:0007669"/>
    <property type="project" value="TreeGrafter"/>
</dbReference>
<reference evidence="17 18" key="1">
    <citation type="submission" date="2017-12" db="EMBL/GenBank/DDBJ databases">
        <title>Phylogenetic diversity of female urinary microbiome.</title>
        <authorList>
            <person name="Thomas-White K."/>
            <person name="Wolfe A.J."/>
        </authorList>
    </citation>
    <scope>NUCLEOTIDE SEQUENCE [LARGE SCALE GENOMIC DNA]</scope>
    <source>
        <strain evidence="17 18">UMB0898</strain>
    </source>
</reference>
<keyword evidence="5 14" id="KW-0347">Helicase</keyword>
<dbReference type="PROSITE" id="PS51198">
    <property type="entry name" value="UVRD_HELICASE_ATP_BIND"/>
    <property type="match status" value="1"/>
</dbReference>
<comment type="catalytic activity">
    <reaction evidence="13">
        <text>ATP + H2O = ADP + phosphate + H(+)</text>
        <dbReference type="Rhea" id="RHEA:13065"/>
        <dbReference type="ChEBI" id="CHEBI:15377"/>
        <dbReference type="ChEBI" id="CHEBI:15378"/>
        <dbReference type="ChEBI" id="CHEBI:30616"/>
        <dbReference type="ChEBI" id="CHEBI:43474"/>
        <dbReference type="ChEBI" id="CHEBI:456216"/>
        <dbReference type="EC" id="5.6.2.4"/>
    </reaction>
</comment>
<gene>
    <name evidence="17" type="primary">addA</name>
    <name evidence="17" type="ORF">CYJ57_04735</name>
</gene>
<dbReference type="GO" id="GO:0003677">
    <property type="term" value="F:DNA binding"/>
    <property type="evidence" value="ECO:0007669"/>
    <property type="project" value="UniProtKB-KW"/>
</dbReference>
<dbReference type="SUPFAM" id="SSF52980">
    <property type="entry name" value="Restriction endonuclease-like"/>
    <property type="match status" value="1"/>
</dbReference>
<dbReference type="InterPro" id="IPR014152">
    <property type="entry name" value="AddA"/>
</dbReference>
<feature type="domain" description="UvrD-like helicase ATP-binding" evidence="15">
    <location>
        <begin position="3"/>
        <end position="483"/>
    </location>
</feature>
<dbReference type="GO" id="GO:0004527">
    <property type="term" value="F:exonuclease activity"/>
    <property type="evidence" value="ECO:0007669"/>
    <property type="project" value="UniProtKB-KW"/>
</dbReference>
<dbReference type="Pfam" id="PF12705">
    <property type="entry name" value="PDDEXK_1"/>
    <property type="match status" value="1"/>
</dbReference>
<evidence type="ECO:0000256" key="3">
    <source>
        <dbReference type="ARBA" id="ARBA00022763"/>
    </source>
</evidence>
<keyword evidence="1" id="KW-0540">Nuclease</keyword>
<evidence type="ECO:0000256" key="5">
    <source>
        <dbReference type="ARBA" id="ARBA00022806"/>
    </source>
</evidence>
<evidence type="ECO:0000256" key="13">
    <source>
        <dbReference type="ARBA" id="ARBA00048988"/>
    </source>
</evidence>
<dbReference type="NCBIfam" id="TIGR02785">
    <property type="entry name" value="addA_Gpos"/>
    <property type="match status" value="1"/>
</dbReference>
<evidence type="ECO:0000256" key="7">
    <source>
        <dbReference type="ARBA" id="ARBA00022840"/>
    </source>
</evidence>
<dbReference type="PROSITE" id="PS51217">
    <property type="entry name" value="UVRD_HELICASE_CTER"/>
    <property type="match status" value="1"/>
</dbReference>
<dbReference type="RefSeq" id="WP_101954282.1">
    <property type="nucleotide sequence ID" value="NZ_PKHE01000010.1"/>
</dbReference>
<evidence type="ECO:0000313" key="17">
    <source>
        <dbReference type="EMBL" id="PKY89047.1"/>
    </source>
</evidence>
<dbReference type="InterPro" id="IPR014017">
    <property type="entry name" value="DNA_helicase_UvrD-like_C"/>
</dbReference>
<dbReference type="InterPro" id="IPR011335">
    <property type="entry name" value="Restrct_endonuc-II-like"/>
</dbReference>
<comment type="catalytic activity">
    <reaction evidence="11">
        <text>Couples ATP hydrolysis with the unwinding of duplex DNA by translocating in the 3'-5' direction.</text>
        <dbReference type="EC" id="5.6.2.4"/>
    </reaction>
</comment>
<evidence type="ECO:0000256" key="14">
    <source>
        <dbReference type="PROSITE-ProRule" id="PRU00560"/>
    </source>
</evidence>
<proteinExistence type="predicted"/>
<dbReference type="Gene3D" id="3.90.320.10">
    <property type="match status" value="1"/>
</dbReference>
<evidence type="ECO:0000256" key="4">
    <source>
        <dbReference type="ARBA" id="ARBA00022801"/>
    </source>
</evidence>
<dbReference type="EMBL" id="PKHE01000010">
    <property type="protein sequence ID" value="PKY89047.1"/>
    <property type="molecule type" value="Genomic_DNA"/>
</dbReference>
<keyword evidence="2 14" id="KW-0547">Nucleotide-binding</keyword>
<dbReference type="GO" id="GO:0005829">
    <property type="term" value="C:cytosol"/>
    <property type="evidence" value="ECO:0007669"/>
    <property type="project" value="TreeGrafter"/>
</dbReference>
<dbReference type="PANTHER" id="PTHR11070:SF48">
    <property type="entry name" value="ATP-DEPENDENT HELICASE_NUCLEASE SUBUNIT A"/>
    <property type="match status" value="1"/>
</dbReference>
<evidence type="ECO:0000256" key="2">
    <source>
        <dbReference type="ARBA" id="ARBA00022741"/>
    </source>
</evidence>
<evidence type="ECO:0000256" key="1">
    <source>
        <dbReference type="ARBA" id="ARBA00022722"/>
    </source>
</evidence>
<dbReference type="GO" id="GO:0043138">
    <property type="term" value="F:3'-5' DNA helicase activity"/>
    <property type="evidence" value="ECO:0007669"/>
    <property type="project" value="UniProtKB-EC"/>
</dbReference>
<keyword evidence="7 14" id="KW-0067">ATP-binding</keyword>
<evidence type="ECO:0000256" key="6">
    <source>
        <dbReference type="ARBA" id="ARBA00022839"/>
    </source>
</evidence>
<keyword evidence="8" id="KW-0238">DNA-binding</keyword>
<dbReference type="Pfam" id="PF13361">
    <property type="entry name" value="UvrD_C"/>
    <property type="match status" value="1"/>
</dbReference>
<dbReference type="InterPro" id="IPR014016">
    <property type="entry name" value="UvrD-like_ATP-bd"/>
</dbReference>
<dbReference type="InterPro" id="IPR000212">
    <property type="entry name" value="DNA_helicase_UvrD/REP"/>
</dbReference>
<evidence type="ECO:0000259" key="16">
    <source>
        <dbReference type="PROSITE" id="PS51217"/>
    </source>
</evidence>